<dbReference type="InterPro" id="IPR022212">
    <property type="entry name" value="DUF3741"/>
</dbReference>
<evidence type="ECO:0000259" key="2">
    <source>
        <dbReference type="Pfam" id="PF12552"/>
    </source>
</evidence>
<evidence type="ECO:0000259" key="3">
    <source>
        <dbReference type="Pfam" id="PF14309"/>
    </source>
</evidence>
<dbReference type="Gramene" id="AUR62008853-RA">
    <property type="protein sequence ID" value="AUR62008853-RA:cds"/>
    <property type="gene ID" value="AUR62008853"/>
</dbReference>
<name>A0A803LAG4_CHEQI</name>
<feature type="region of interest" description="Disordered" evidence="1">
    <location>
        <begin position="349"/>
        <end position="382"/>
    </location>
</feature>
<sequence>MNGIQLNGKPRGSEKPVPGCLGRMVNLFDLTSSMSGNRLLTDKPYNDGSLSRCRSDVSRMSSINADEMEDKVMVSDLRRSSSNRKTNGTPVKMLIAQEMSKDLELKQKPPNVVAKLMGLDVIPQQQPDFAPQRIQSRGYYRTSHSEIPVGYWQEEPDFLNKQIDSEAYPYRDQDEYKDIYEIWQQSQRTNCRRDKSPQKGRFAENVNEKKLALIRQKFMEAKRLSTDEKLRQTKEFQEALDVLSSNGDLFLKVLQEPNSLFSQQFIIGESISPSPETKRITVLRPSKMVGDDKFDAPAKRNEKQVKKKVSLNQVNAWDNQHRGFPPTISSWKVSDSPPIQPTRIVVLKPSPAKGNEPKAVISSTPSSPRVLPSESFFEEPEDEEAREAREVAKEITQQMRENLAGHRRDETLLSSVFSNGYTGDESSFEKSENEFAAENISDSEVMSPTSRHSWDYVNRFGSPFSSSSFSRASYSPESSVCREAKKRLSERWAMMASHGNNNNNNHDQRHIRRSSSTLGEMLALSEIKNSEICEVEDNNKDQDPRGSTSCLNSNMDARECGFDSPKNLLRSKSVPVSSTAYGERLNVEVANPAHCKGDFSKEIMKAKASKTSFTGKVTSLFFSRNKKSRKEKSNKSLCNDESQLAAAETPGVLAPPGRTSNDHSEGVLSPTSRLHSGAVMTNLSDTRLGQGISSQQGFAVSQPGAPVTQGENQEQQPSPNSVLEGPFEEDDSALLGCSRSIDSHLHGEHIPLSLGKSNLIDKSPPIGSIARTLSWEESFAETSTNYPLSSPFVSPGAEDDEVEYLYLVQSLLTMAGLNDEGQVGSNLARWHSPDSPLDPLLRDKYIDLTAKEPLHEAKRRQLRSCRKLVFDCVNAALVDITGFGTTASHWGGSCVRPSHGCLESDTGTALTDKVWSWMKELLPGEVKFLSIDCGDNHSLVERLVRKEVTGKGWNDQIRLQVDSIGKEIEGKLLEELVEESVVEWTS</sequence>
<proteinExistence type="predicted"/>
<evidence type="ECO:0000256" key="1">
    <source>
        <dbReference type="SAM" id="MobiDB-lite"/>
    </source>
</evidence>
<dbReference type="EnsemblPlants" id="AUR62008853-RA">
    <property type="protein sequence ID" value="AUR62008853-RA:cds"/>
    <property type="gene ID" value="AUR62008853"/>
</dbReference>
<dbReference type="GeneID" id="110728067"/>
<protein>
    <recommendedName>
        <fullName evidence="7">DUF4378 domain-containing protein</fullName>
    </recommendedName>
</protein>
<evidence type="ECO:0000313" key="6">
    <source>
        <dbReference type="Proteomes" id="UP000596660"/>
    </source>
</evidence>
<dbReference type="KEGG" id="cqi:110728067"/>
<gene>
    <name evidence="5" type="primary">LOC110728067</name>
</gene>
<dbReference type="OMA" id="QETGWID"/>
<accession>A0A803LAG4</accession>
<evidence type="ECO:0008006" key="7">
    <source>
        <dbReference type="Google" id="ProtNLM"/>
    </source>
</evidence>
<feature type="region of interest" description="Disordered" evidence="1">
    <location>
        <begin position="694"/>
        <end position="728"/>
    </location>
</feature>
<dbReference type="OrthoDB" id="1932693at2759"/>
<keyword evidence="6" id="KW-1185">Reference proteome</keyword>
<dbReference type="PANTHER" id="PTHR46634:SF3">
    <property type="entry name" value="M REDUCTASE II SUBUNIT GAMMA, PUTATIVE (DUF3741)-RELATED"/>
    <property type="match status" value="1"/>
</dbReference>
<evidence type="ECO:0000313" key="5">
    <source>
        <dbReference type="EnsemblPlants" id="AUR62008853-RA:cds"/>
    </source>
</evidence>
<dbReference type="Pfam" id="PF14309">
    <property type="entry name" value="DUF4378"/>
    <property type="match status" value="1"/>
</dbReference>
<dbReference type="Pfam" id="PF14383">
    <property type="entry name" value="VARLMGL"/>
    <property type="match status" value="1"/>
</dbReference>
<organism evidence="5 6">
    <name type="scientific">Chenopodium quinoa</name>
    <name type="common">Quinoa</name>
    <dbReference type="NCBI Taxonomy" id="63459"/>
    <lineage>
        <taxon>Eukaryota</taxon>
        <taxon>Viridiplantae</taxon>
        <taxon>Streptophyta</taxon>
        <taxon>Embryophyta</taxon>
        <taxon>Tracheophyta</taxon>
        <taxon>Spermatophyta</taxon>
        <taxon>Magnoliopsida</taxon>
        <taxon>eudicotyledons</taxon>
        <taxon>Gunneridae</taxon>
        <taxon>Pentapetalae</taxon>
        <taxon>Caryophyllales</taxon>
        <taxon>Chenopodiaceae</taxon>
        <taxon>Chenopodioideae</taxon>
        <taxon>Atripliceae</taxon>
        <taxon>Chenopodium</taxon>
    </lineage>
</organism>
<dbReference type="PANTHER" id="PTHR46634">
    <property type="entry name" value="M REDUCTASE II SUBUNIT GAMMA, PUTATIVE (DUF3741)-RELATED"/>
    <property type="match status" value="1"/>
</dbReference>
<dbReference type="RefSeq" id="XP_021763376.1">
    <property type="nucleotide sequence ID" value="XM_021907684.1"/>
</dbReference>
<evidence type="ECO:0000259" key="4">
    <source>
        <dbReference type="Pfam" id="PF14383"/>
    </source>
</evidence>
<dbReference type="AlphaFoldDB" id="A0A803LAG4"/>
<feature type="domain" description="DUF3741" evidence="4">
    <location>
        <begin position="106"/>
        <end position="126"/>
    </location>
</feature>
<feature type="region of interest" description="Disordered" evidence="1">
    <location>
        <begin position="630"/>
        <end position="676"/>
    </location>
</feature>
<feature type="domain" description="DUF4378" evidence="3">
    <location>
        <begin position="808"/>
        <end position="979"/>
    </location>
</feature>
<dbReference type="Pfam" id="PF12552">
    <property type="entry name" value="DUF3741"/>
    <property type="match status" value="1"/>
</dbReference>
<dbReference type="Proteomes" id="UP000596660">
    <property type="component" value="Unplaced"/>
</dbReference>
<dbReference type="InterPro" id="IPR025486">
    <property type="entry name" value="DUF4378"/>
</dbReference>
<reference evidence="5" key="1">
    <citation type="journal article" date="2017" name="Nature">
        <title>The genome of Chenopodium quinoa.</title>
        <authorList>
            <person name="Jarvis D.E."/>
            <person name="Ho Y.S."/>
            <person name="Lightfoot D.J."/>
            <person name="Schmoeckel S.M."/>
            <person name="Li B."/>
            <person name="Borm T.J.A."/>
            <person name="Ohyanagi H."/>
            <person name="Mineta K."/>
            <person name="Michell C.T."/>
            <person name="Saber N."/>
            <person name="Kharbatia N.M."/>
            <person name="Rupper R.R."/>
            <person name="Sharp A.R."/>
            <person name="Dally N."/>
            <person name="Boughton B.A."/>
            <person name="Woo Y.H."/>
            <person name="Gao G."/>
            <person name="Schijlen E.G.W.M."/>
            <person name="Guo X."/>
            <person name="Momin A.A."/>
            <person name="Negrao S."/>
            <person name="Al-Babili S."/>
            <person name="Gehring C."/>
            <person name="Roessner U."/>
            <person name="Jung C."/>
            <person name="Murphy K."/>
            <person name="Arold S.T."/>
            <person name="Gojobori T."/>
            <person name="van der Linden C.G."/>
            <person name="van Loo E.N."/>
            <person name="Jellen E.N."/>
            <person name="Maughan P.J."/>
            <person name="Tester M."/>
        </authorList>
    </citation>
    <scope>NUCLEOTIDE SEQUENCE [LARGE SCALE GENOMIC DNA]</scope>
    <source>
        <strain evidence="5">cv. PI 614886</strain>
    </source>
</reference>
<reference evidence="5" key="2">
    <citation type="submission" date="2021-03" db="UniProtKB">
        <authorList>
            <consortium name="EnsemblPlants"/>
        </authorList>
    </citation>
    <scope>IDENTIFICATION</scope>
</reference>
<feature type="domain" description="DUF3741" evidence="2">
    <location>
        <begin position="215"/>
        <end position="259"/>
    </location>
</feature>
<dbReference type="InterPro" id="IPR032795">
    <property type="entry name" value="DUF3741-assoc"/>
</dbReference>
<feature type="compositionally biased region" description="Polar residues" evidence="1">
    <location>
        <begin position="709"/>
        <end position="721"/>
    </location>
</feature>